<evidence type="ECO:0000313" key="2">
    <source>
        <dbReference type="EMBL" id="RZC28708.1"/>
    </source>
</evidence>
<feature type="region of interest" description="Disordered" evidence="1">
    <location>
        <begin position="1"/>
        <end position="24"/>
    </location>
</feature>
<dbReference type="PANTHER" id="PTHR33018">
    <property type="entry name" value="OS10G0338966 PROTEIN-RELATED"/>
    <property type="match status" value="1"/>
</dbReference>
<dbReference type="EMBL" id="QZWG01000001">
    <property type="protein sequence ID" value="RZC28708.1"/>
    <property type="molecule type" value="Genomic_DNA"/>
</dbReference>
<dbReference type="InterPro" id="IPR038765">
    <property type="entry name" value="Papain-like_cys_pep_sf"/>
</dbReference>
<organism evidence="2 3">
    <name type="scientific">Glycine soja</name>
    <name type="common">Wild soybean</name>
    <dbReference type="NCBI Taxonomy" id="3848"/>
    <lineage>
        <taxon>Eukaryota</taxon>
        <taxon>Viridiplantae</taxon>
        <taxon>Streptophyta</taxon>
        <taxon>Embryophyta</taxon>
        <taxon>Tracheophyta</taxon>
        <taxon>Spermatophyta</taxon>
        <taxon>Magnoliopsida</taxon>
        <taxon>eudicotyledons</taxon>
        <taxon>Gunneridae</taxon>
        <taxon>Pentapetalae</taxon>
        <taxon>rosids</taxon>
        <taxon>fabids</taxon>
        <taxon>Fabales</taxon>
        <taxon>Fabaceae</taxon>
        <taxon>Papilionoideae</taxon>
        <taxon>50 kb inversion clade</taxon>
        <taxon>NPAAA clade</taxon>
        <taxon>indigoferoid/millettioid clade</taxon>
        <taxon>Phaseoleae</taxon>
        <taxon>Glycine</taxon>
        <taxon>Glycine subgen. Soja</taxon>
    </lineage>
</organism>
<evidence type="ECO:0000313" key="3">
    <source>
        <dbReference type="Proteomes" id="UP000289340"/>
    </source>
</evidence>
<sequence>MDEKRKSQDQQDEFTENPTLNLDLPSPVSRHLKWKMARTKCYGQMTYEAAQQIADKIDSLEEQATQGSFVLHGHQDILNMTIGRLEHLGRVRVVGTGVIISQYFGQASRASNINASFSCGVSTKGSCAAPEAQGLPKEPSNVDVDLMGLFKVEDESTLLVALGKVYENSSTIHNVRYADDIIRVNVVTYYHPNAKVVLVSNKPPPKSIEQLDGANVVATTDPLRELVKKLYVVYQKPMELSWDRAKFRIPNSTNAFFITHADVTEIILGDKCLNISILQLWMMFMNDWSTSIGFAPVYGFLEPQSIRCAKDTRQECEQYIETWVKESHREVYLGPYLNHAMKNISTTFQGKENGPPPQWIEPKSHVQAEAYECGYYVMHWMWCIVTDGLKNEWNKVNVSRTIYGHPFQRLSNKKTIRLGGTRTMEVMITAGKTVPKLQVEHGLAVDRVYTGSFMTCFVNHYAVLIRII</sequence>
<protein>
    <submittedName>
        <fullName evidence="2">Uncharacterized protein</fullName>
    </submittedName>
</protein>
<dbReference type="SUPFAM" id="SSF54001">
    <property type="entry name" value="Cysteine proteinases"/>
    <property type="match status" value="1"/>
</dbReference>
<dbReference type="PANTHER" id="PTHR33018:SF34">
    <property type="entry name" value="OS02G0472350 PROTEIN"/>
    <property type="match status" value="1"/>
</dbReference>
<proteinExistence type="predicted"/>
<name>A0A445LZI6_GLYSO</name>
<comment type="caution">
    <text evidence="2">The sequence shown here is derived from an EMBL/GenBank/DDBJ whole genome shotgun (WGS) entry which is preliminary data.</text>
</comment>
<accession>A0A445LZI6</accession>
<keyword evidence="3" id="KW-1185">Reference proteome</keyword>
<gene>
    <name evidence="2" type="ORF">D0Y65_000608</name>
</gene>
<reference evidence="2 3" key="1">
    <citation type="submission" date="2018-09" db="EMBL/GenBank/DDBJ databases">
        <title>A high-quality reference genome of wild soybean provides a powerful tool to mine soybean genomes.</title>
        <authorList>
            <person name="Xie M."/>
            <person name="Chung C.Y.L."/>
            <person name="Li M.-W."/>
            <person name="Wong F.-L."/>
            <person name="Chan T.-F."/>
            <person name="Lam H.-M."/>
        </authorList>
    </citation>
    <scope>NUCLEOTIDE SEQUENCE [LARGE SCALE GENOMIC DNA]</scope>
    <source>
        <strain evidence="3">cv. W05</strain>
        <tissue evidence="2">Hypocotyl of etiolated seedlings</tissue>
    </source>
</reference>
<dbReference type="AlphaFoldDB" id="A0A445LZI6"/>
<dbReference type="Proteomes" id="UP000289340">
    <property type="component" value="Chromosome 1"/>
</dbReference>
<evidence type="ECO:0000256" key="1">
    <source>
        <dbReference type="SAM" id="MobiDB-lite"/>
    </source>
</evidence>